<gene>
    <name evidence="2" type="ORF">SAMN04244553_1394</name>
</gene>
<keyword evidence="3" id="KW-1185">Reference proteome</keyword>
<protein>
    <submittedName>
        <fullName evidence="2">Uncharacterized protein</fullName>
    </submittedName>
</protein>
<evidence type="ECO:0000313" key="3">
    <source>
        <dbReference type="Proteomes" id="UP000219565"/>
    </source>
</evidence>
<proteinExistence type="predicted"/>
<feature type="region of interest" description="Disordered" evidence="1">
    <location>
        <begin position="18"/>
        <end position="39"/>
    </location>
</feature>
<dbReference type="EMBL" id="OBEG01000001">
    <property type="protein sequence ID" value="SNY78793.1"/>
    <property type="molecule type" value="Genomic_DNA"/>
</dbReference>
<evidence type="ECO:0000313" key="2">
    <source>
        <dbReference type="EMBL" id="SNY78793.1"/>
    </source>
</evidence>
<dbReference type="AlphaFoldDB" id="A0A285L2U9"/>
<sequence>MTKARVLLVSVGAARPSTWRFTGDEHGDTEHHDYMHSPT</sequence>
<organism evidence="2 3">
    <name type="scientific">Nocardia amikacinitolerans</name>
    <dbReference type="NCBI Taxonomy" id="756689"/>
    <lineage>
        <taxon>Bacteria</taxon>
        <taxon>Bacillati</taxon>
        <taxon>Actinomycetota</taxon>
        <taxon>Actinomycetes</taxon>
        <taxon>Mycobacteriales</taxon>
        <taxon>Nocardiaceae</taxon>
        <taxon>Nocardia</taxon>
    </lineage>
</organism>
<feature type="compositionally biased region" description="Basic and acidic residues" evidence="1">
    <location>
        <begin position="22"/>
        <end position="39"/>
    </location>
</feature>
<reference evidence="2 3" key="1">
    <citation type="submission" date="2017-09" db="EMBL/GenBank/DDBJ databases">
        <authorList>
            <person name="Ehlers B."/>
            <person name="Leendertz F.H."/>
        </authorList>
    </citation>
    <scope>NUCLEOTIDE SEQUENCE [LARGE SCALE GENOMIC DNA]</scope>
    <source>
        <strain evidence="2 3">DSM 45537</strain>
    </source>
</reference>
<accession>A0A285L2U9</accession>
<evidence type="ECO:0000256" key="1">
    <source>
        <dbReference type="SAM" id="MobiDB-lite"/>
    </source>
</evidence>
<dbReference type="Proteomes" id="UP000219565">
    <property type="component" value="Unassembled WGS sequence"/>
</dbReference>
<name>A0A285L2U9_9NOCA</name>